<dbReference type="Proteomes" id="UP000237631">
    <property type="component" value="Unassembled WGS sequence"/>
</dbReference>
<comment type="caution">
    <text evidence="2">The sequence shown here is derived from an EMBL/GenBank/DDBJ whole genome shotgun (WGS) entry which is preliminary data.</text>
</comment>
<feature type="compositionally biased region" description="Acidic residues" evidence="1">
    <location>
        <begin position="282"/>
        <end position="307"/>
    </location>
</feature>
<feature type="region of interest" description="Disordered" evidence="1">
    <location>
        <begin position="270"/>
        <end position="307"/>
    </location>
</feature>
<sequence>MEGLEEFKIAPLDEGDDKSRQEAEALDSPAYFAHLQTETARLQNETKGLQAEHYTLRVQETGIKNLAMLQMTLGDDVKGSMSGLRKALAGIHEVKDMLTQVHNQAYGIEMKRHTESRHTSPSVPLKYGLRRGKPRVMYNIEEPTSEWSDISDANGDHDEGFDSSGDEARGRLDYEQPRVTNDESGHMDVGLVAVKKAKTSHAASTDESAESSLDDEVQDLIDEGEELRRIKKLRRCSTDAYAKGKNADRRVSREYLVHYKDDEDFVVPDDMVDYRTSSSSSEDAEASEDVDDDEEGGMGDYDVMNEE</sequence>
<dbReference type="EMBL" id="PNEN01000545">
    <property type="protein sequence ID" value="PPJ55262.1"/>
    <property type="molecule type" value="Genomic_DNA"/>
</dbReference>
<keyword evidence="3" id="KW-1185">Reference proteome</keyword>
<feature type="region of interest" description="Disordered" evidence="1">
    <location>
        <begin position="143"/>
        <end position="169"/>
    </location>
</feature>
<evidence type="ECO:0000313" key="3">
    <source>
        <dbReference type="Proteomes" id="UP000237631"/>
    </source>
</evidence>
<feature type="compositionally biased region" description="Basic and acidic residues" evidence="1">
    <location>
        <begin position="154"/>
        <end position="169"/>
    </location>
</feature>
<feature type="region of interest" description="Disordered" evidence="1">
    <location>
        <begin position="1"/>
        <end position="24"/>
    </location>
</feature>
<protein>
    <submittedName>
        <fullName evidence="2">Uncharacterized protein</fullName>
    </submittedName>
</protein>
<dbReference type="AlphaFoldDB" id="A0A2S6C6B6"/>
<name>A0A2S6C6B6_9PEZI</name>
<reference evidence="3" key="1">
    <citation type="journal article" date="2017" name="bioRxiv">
        <title>Conservation of a gene cluster reveals novel cercosporin biosynthetic mechanisms and extends production to the genus Colletotrichum.</title>
        <authorList>
            <person name="de Jonge R."/>
            <person name="Ebert M.K."/>
            <person name="Huitt-Roehl C.R."/>
            <person name="Pal P."/>
            <person name="Suttle J.C."/>
            <person name="Spanner R.E."/>
            <person name="Neubauer J.D."/>
            <person name="Jurick W.M.II."/>
            <person name="Stott K.A."/>
            <person name="Secor G.A."/>
            <person name="Thomma B.P.H.J."/>
            <person name="Van de Peer Y."/>
            <person name="Townsend C.A."/>
            <person name="Bolton M.D."/>
        </authorList>
    </citation>
    <scope>NUCLEOTIDE SEQUENCE [LARGE SCALE GENOMIC DNA]</scope>
    <source>
        <strain evidence="3">CBS538.71</strain>
    </source>
</reference>
<evidence type="ECO:0000256" key="1">
    <source>
        <dbReference type="SAM" id="MobiDB-lite"/>
    </source>
</evidence>
<gene>
    <name evidence="2" type="ORF">CBER1_04262</name>
</gene>
<proteinExistence type="predicted"/>
<evidence type="ECO:0000313" key="2">
    <source>
        <dbReference type="EMBL" id="PPJ55262.1"/>
    </source>
</evidence>
<dbReference type="OrthoDB" id="10393627at2759"/>
<organism evidence="2 3">
    <name type="scientific">Cercospora berteroae</name>
    <dbReference type="NCBI Taxonomy" id="357750"/>
    <lineage>
        <taxon>Eukaryota</taxon>
        <taxon>Fungi</taxon>
        <taxon>Dikarya</taxon>
        <taxon>Ascomycota</taxon>
        <taxon>Pezizomycotina</taxon>
        <taxon>Dothideomycetes</taxon>
        <taxon>Dothideomycetidae</taxon>
        <taxon>Mycosphaerellales</taxon>
        <taxon>Mycosphaerellaceae</taxon>
        <taxon>Cercospora</taxon>
    </lineage>
</organism>
<accession>A0A2S6C6B6</accession>